<evidence type="ECO:0000256" key="3">
    <source>
        <dbReference type="ARBA" id="ARBA00022148"/>
    </source>
</evidence>
<dbReference type="OrthoDB" id="162894at2759"/>
<comment type="caution">
    <text evidence="15">The sequence shown here is derived from an EMBL/GenBank/DDBJ whole genome shotgun (WGS) entry which is preliminary data.</text>
</comment>
<reference evidence="15" key="1">
    <citation type="submission" date="2021-01" db="EMBL/GenBank/DDBJ databases">
        <authorList>
            <person name="Li R."/>
            <person name="Bekaert M."/>
        </authorList>
    </citation>
    <scope>NUCLEOTIDE SEQUENCE</scope>
    <source>
        <strain evidence="15">Farmed</strain>
    </source>
</reference>
<evidence type="ECO:0000313" key="16">
    <source>
        <dbReference type="Proteomes" id="UP000597762"/>
    </source>
</evidence>
<keyword evidence="16" id="KW-1185">Reference proteome</keyword>
<evidence type="ECO:0000256" key="8">
    <source>
        <dbReference type="ARBA" id="ARBA00022840"/>
    </source>
</evidence>
<gene>
    <name evidence="15" type="ORF">SPHA_34854</name>
</gene>
<dbReference type="InterPro" id="IPR011009">
    <property type="entry name" value="Kinase-like_dom_sf"/>
</dbReference>
<dbReference type="EMBL" id="CAHIKZ030001490">
    <property type="protein sequence ID" value="CAE1265782.1"/>
    <property type="molecule type" value="Genomic_DNA"/>
</dbReference>
<dbReference type="PROSITE" id="PS00108">
    <property type="entry name" value="PROTEIN_KINASE_ST"/>
    <property type="match status" value="1"/>
</dbReference>
<evidence type="ECO:0000259" key="14">
    <source>
        <dbReference type="PROSITE" id="PS51285"/>
    </source>
</evidence>
<proteinExistence type="inferred from homology"/>
<evidence type="ECO:0000256" key="2">
    <source>
        <dbReference type="ARBA" id="ARBA00012513"/>
    </source>
</evidence>
<evidence type="ECO:0000256" key="11">
    <source>
        <dbReference type="ARBA" id="ARBA00048679"/>
    </source>
</evidence>
<sequence>MVNKNLVRQVITERNALAVSRSPFIVQLYYSLQTQKNIYLVMEYMIGGDMKNLLAVCGYFDESMALTYIAEVILALKFLHGLGIIHRDLKPDNMLISDQIYKEMFDGSSSQEWLTKCHLTPGQILSLTSSLGFSAQKSKTKHTNLKQNENCSSSSKITSGSSNRRRYSSATQQFHEVPPVRRLRDILNPHETSEKSFCSALDHTIEKSLSDSGQDLSNDVFSSPKFSFNQSLPSEIETTNHSLQSKSINKGEMDNQEAANCEHVTIPQRTHLESITEDSFFASPKSHIDLQNSHQKIQSISLTHSDFSPNFGFLHQLSQSRKRKMSCSELAFDNIDNNKIINSAPLKPLKNKVHFNNISSTPLSAKSTDQQNSSVGIQKKIRHKKRKMKRQKFRSSLKCAFENVKKSPHLQGKTNLTQELNCLDLGDGLSAKKARLSKSPNLQRNSKADISQASSYFSADENLNSSHLDLESSSSKYPAKSIQFSETLLRHEYKSLASLESDSKNIFSPSTRSTQSLQLTIPHSIMSCHHFNSYPDSYITHHPKHQRNELMTPDTTKDQFTKSPFHTPGLNGWCQQTPLRTPKSVRRCQTHGPGERVLGTPDYLAPEILLQQQHDEAVDWWALGVCMFEFLTGVPPFNDSTPERVFQNILNQDIPWPEGNEVLSENSCSAIEALLTMDPLKRPRAKDVMKMKVFANIHWDQLLDEPAPFQPQPSNDTDTSYFEVRNNLQHLVVSSVDL</sequence>
<protein>
    <recommendedName>
        <fullName evidence="3">Serine/threonine-protein kinase greatwall</fullName>
        <ecNumber evidence="2">2.7.11.1</ecNumber>
    </recommendedName>
    <alternativeName>
        <fullName evidence="9">Microtubule-associated serine/threonine-protein kinase-like</fullName>
    </alternativeName>
</protein>
<evidence type="ECO:0000256" key="6">
    <source>
        <dbReference type="ARBA" id="ARBA00022741"/>
    </source>
</evidence>
<keyword evidence="6" id="KW-0547">Nucleotide-binding</keyword>
<evidence type="ECO:0000256" key="1">
    <source>
        <dbReference type="ARBA" id="ARBA00009903"/>
    </source>
</evidence>
<dbReference type="PANTHER" id="PTHR24356:SF1">
    <property type="entry name" value="SERINE_THREONINE-PROTEIN KINASE GREATWALL"/>
    <property type="match status" value="1"/>
</dbReference>
<dbReference type="AlphaFoldDB" id="A0A812CIJ7"/>
<dbReference type="Proteomes" id="UP000597762">
    <property type="component" value="Unassembled WGS sequence"/>
</dbReference>
<feature type="compositionally biased region" description="Basic residues" evidence="12">
    <location>
        <begin position="379"/>
        <end position="389"/>
    </location>
</feature>
<dbReference type="FunFam" id="1.10.510.10:FF:000278">
    <property type="entry name" value="serine/threonine-protein kinase greatwall isoform X1"/>
    <property type="match status" value="1"/>
</dbReference>
<comment type="catalytic activity">
    <reaction evidence="11">
        <text>L-seryl-[protein] + ATP = O-phospho-L-seryl-[protein] + ADP + H(+)</text>
        <dbReference type="Rhea" id="RHEA:17989"/>
        <dbReference type="Rhea" id="RHEA-COMP:9863"/>
        <dbReference type="Rhea" id="RHEA-COMP:11604"/>
        <dbReference type="ChEBI" id="CHEBI:15378"/>
        <dbReference type="ChEBI" id="CHEBI:29999"/>
        <dbReference type="ChEBI" id="CHEBI:30616"/>
        <dbReference type="ChEBI" id="CHEBI:83421"/>
        <dbReference type="ChEBI" id="CHEBI:456216"/>
        <dbReference type="EC" id="2.7.11.1"/>
    </reaction>
</comment>
<evidence type="ECO:0000313" key="15">
    <source>
        <dbReference type="EMBL" id="CAE1265782.1"/>
    </source>
</evidence>
<evidence type="ECO:0000256" key="4">
    <source>
        <dbReference type="ARBA" id="ARBA00022527"/>
    </source>
</evidence>
<dbReference type="SUPFAM" id="SSF56112">
    <property type="entry name" value="Protein kinase-like (PK-like)"/>
    <property type="match status" value="1"/>
</dbReference>
<evidence type="ECO:0000256" key="9">
    <source>
        <dbReference type="ARBA" id="ARBA00033099"/>
    </source>
</evidence>
<feature type="compositionally biased region" description="Low complexity" evidence="12">
    <location>
        <begin position="152"/>
        <end position="162"/>
    </location>
</feature>
<dbReference type="InterPro" id="IPR000961">
    <property type="entry name" value="AGC-kinase_C"/>
</dbReference>
<keyword evidence="5 15" id="KW-0808">Transferase</keyword>
<evidence type="ECO:0000256" key="10">
    <source>
        <dbReference type="ARBA" id="ARBA00047899"/>
    </source>
</evidence>
<feature type="domain" description="Protein kinase" evidence="13">
    <location>
        <begin position="1"/>
        <end position="694"/>
    </location>
</feature>
<evidence type="ECO:0000256" key="7">
    <source>
        <dbReference type="ARBA" id="ARBA00022777"/>
    </source>
</evidence>
<accession>A0A812CIJ7</accession>
<keyword evidence="8" id="KW-0067">ATP-binding</keyword>
<dbReference type="GO" id="GO:0004674">
    <property type="term" value="F:protein serine/threonine kinase activity"/>
    <property type="evidence" value="ECO:0007669"/>
    <property type="project" value="UniProtKB-KW"/>
</dbReference>
<organism evidence="15 16">
    <name type="scientific">Acanthosepion pharaonis</name>
    <name type="common">Pharaoh cuttlefish</name>
    <name type="synonym">Sepia pharaonis</name>
    <dbReference type="NCBI Taxonomy" id="158019"/>
    <lineage>
        <taxon>Eukaryota</taxon>
        <taxon>Metazoa</taxon>
        <taxon>Spiralia</taxon>
        <taxon>Lophotrochozoa</taxon>
        <taxon>Mollusca</taxon>
        <taxon>Cephalopoda</taxon>
        <taxon>Coleoidea</taxon>
        <taxon>Decapodiformes</taxon>
        <taxon>Sepiida</taxon>
        <taxon>Sepiina</taxon>
        <taxon>Sepiidae</taxon>
        <taxon>Acanthosepion</taxon>
    </lineage>
</organism>
<dbReference type="GO" id="GO:0005524">
    <property type="term" value="F:ATP binding"/>
    <property type="evidence" value="ECO:0007669"/>
    <property type="project" value="UniProtKB-KW"/>
</dbReference>
<dbReference type="InterPro" id="IPR050236">
    <property type="entry name" value="Ser_Thr_kinase_AGC"/>
</dbReference>
<dbReference type="GO" id="GO:0035556">
    <property type="term" value="P:intracellular signal transduction"/>
    <property type="evidence" value="ECO:0007669"/>
    <property type="project" value="TreeGrafter"/>
</dbReference>
<dbReference type="PROSITE" id="PS50011">
    <property type="entry name" value="PROTEIN_KINASE_DOM"/>
    <property type="match status" value="1"/>
</dbReference>
<comment type="catalytic activity">
    <reaction evidence="10">
        <text>L-threonyl-[protein] + ATP = O-phospho-L-threonyl-[protein] + ADP + H(+)</text>
        <dbReference type="Rhea" id="RHEA:46608"/>
        <dbReference type="Rhea" id="RHEA-COMP:11060"/>
        <dbReference type="Rhea" id="RHEA-COMP:11605"/>
        <dbReference type="ChEBI" id="CHEBI:15378"/>
        <dbReference type="ChEBI" id="CHEBI:30013"/>
        <dbReference type="ChEBI" id="CHEBI:30616"/>
        <dbReference type="ChEBI" id="CHEBI:61977"/>
        <dbReference type="ChEBI" id="CHEBI:456216"/>
        <dbReference type="EC" id="2.7.11.1"/>
    </reaction>
</comment>
<feature type="compositionally biased region" description="Polar residues" evidence="12">
    <location>
        <begin position="362"/>
        <end position="376"/>
    </location>
</feature>
<dbReference type="EC" id="2.7.11.1" evidence="2"/>
<feature type="domain" description="AGC-kinase C-terminal" evidence="14">
    <location>
        <begin position="695"/>
        <end position="738"/>
    </location>
</feature>
<dbReference type="Pfam" id="PF00069">
    <property type="entry name" value="Pkinase"/>
    <property type="match status" value="2"/>
</dbReference>
<feature type="region of interest" description="Disordered" evidence="12">
    <location>
        <begin position="362"/>
        <end position="389"/>
    </location>
</feature>
<dbReference type="GO" id="GO:0005634">
    <property type="term" value="C:nucleus"/>
    <property type="evidence" value="ECO:0007669"/>
    <property type="project" value="TreeGrafter"/>
</dbReference>
<dbReference type="Gene3D" id="3.30.200.20">
    <property type="entry name" value="Phosphorylase Kinase, domain 1"/>
    <property type="match status" value="2"/>
</dbReference>
<feature type="region of interest" description="Disordered" evidence="12">
    <location>
        <begin position="138"/>
        <end position="175"/>
    </location>
</feature>
<evidence type="ECO:0000256" key="5">
    <source>
        <dbReference type="ARBA" id="ARBA00022679"/>
    </source>
</evidence>
<name>A0A812CIJ7_ACAPH</name>
<dbReference type="PROSITE" id="PS51285">
    <property type="entry name" value="AGC_KINASE_CTER"/>
    <property type="match status" value="1"/>
</dbReference>
<evidence type="ECO:0000259" key="13">
    <source>
        <dbReference type="PROSITE" id="PS50011"/>
    </source>
</evidence>
<keyword evidence="7" id="KW-0418">Kinase</keyword>
<dbReference type="Gene3D" id="1.10.510.10">
    <property type="entry name" value="Transferase(Phosphotransferase) domain 1"/>
    <property type="match status" value="2"/>
</dbReference>
<keyword evidence="4" id="KW-0723">Serine/threonine-protein kinase</keyword>
<evidence type="ECO:0000256" key="12">
    <source>
        <dbReference type="SAM" id="MobiDB-lite"/>
    </source>
</evidence>
<dbReference type="InterPro" id="IPR000719">
    <property type="entry name" value="Prot_kinase_dom"/>
</dbReference>
<comment type="similarity">
    <text evidence="1">Belongs to the protein kinase superfamily. AGC Ser/Thr protein kinase family.</text>
</comment>
<dbReference type="InterPro" id="IPR008271">
    <property type="entry name" value="Ser/Thr_kinase_AS"/>
</dbReference>
<dbReference type="PANTHER" id="PTHR24356">
    <property type="entry name" value="SERINE/THREONINE-PROTEIN KINASE"/>
    <property type="match status" value="1"/>
</dbReference>
<dbReference type="SMART" id="SM00220">
    <property type="entry name" value="S_TKc"/>
    <property type="match status" value="1"/>
</dbReference>